<evidence type="ECO:0000313" key="2">
    <source>
        <dbReference type="Proteomes" id="UP000026962"/>
    </source>
</evidence>
<evidence type="ECO:0000313" key="1">
    <source>
        <dbReference type="EnsemblPlants" id="OPUNC03G15200.1"/>
    </source>
</evidence>
<protein>
    <submittedName>
        <fullName evidence="1">Uncharacterized protein</fullName>
    </submittedName>
</protein>
<sequence>MAATAEADTLTLARGAATPRRCWDQLLAAPPPRYPTPTGLAHTELISDLSPPPVGDETTMKWRGVLTRLLSYIICFIARIN</sequence>
<accession>A0A0E0KD53</accession>
<reference evidence="1" key="1">
    <citation type="submission" date="2015-04" db="UniProtKB">
        <authorList>
            <consortium name="EnsemblPlants"/>
        </authorList>
    </citation>
    <scope>IDENTIFICATION</scope>
</reference>
<dbReference type="Proteomes" id="UP000026962">
    <property type="component" value="Chromosome 3"/>
</dbReference>
<dbReference type="AlphaFoldDB" id="A0A0E0KD53"/>
<keyword evidence="2" id="KW-1185">Reference proteome</keyword>
<dbReference type="Gramene" id="OPUNC03G15200.1">
    <property type="protein sequence ID" value="OPUNC03G15200.1"/>
    <property type="gene ID" value="OPUNC03G15200"/>
</dbReference>
<proteinExistence type="predicted"/>
<dbReference type="EnsemblPlants" id="OPUNC03G15200.1">
    <property type="protein sequence ID" value="OPUNC03G15200.1"/>
    <property type="gene ID" value="OPUNC03G15200"/>
</dbReference>
<name>A0A0E0KD53_ORYPU</name>
<organism evidence="1">
    <name type="scientific">Oryza punctata</name>
    <name type="common">Red rice</name>
    <dbReference type="NCBI Taxonomy" id="4537"/>
    <lineage>
        <taxon>Eukaryota</taxon>
        <taxon>Viridiplantae</taxon>
        <taxon>Streptophyta</taxon>
        <taxon>Embryophyta</taxon>
        <taxon>Tracheophyta</taxon>
        <taxon>Spermatophyta</taxon>
        <taxon>Magnoliopsida</taxon>
        <taxon>Liliopsida</taxon>
        <taxon>Poales</taxon>
        <taxon>Poaceae</taxon>
        <taxon>BOP clade</taxon>
        <taxon>Oryzoideae</taxon>
        <taxon>Oryzeae</taxon>
        <taxon>Oryzinae</taxon>
        <taxon>Oryza</taxon>
    </lineage>
</organism>
<dbReference type="HOGENOM" id="CLU_2577986_0_0_1"/>
<reference evidence="1" key="2">
    <citation type="submission" date="2018-05" db="EMBL/GenBank/DDBJ databases">
        <title>OpunRS2 (Oryza punctata Reference Sequence Version 2).</title>
        <authorList>
            <person name="Zhang J."/>
            <person name="Kudrna D."/>
            <person name="Lee S."/>
            <person name="Talag J."/>
            <person name="Welchert J."/>
            <person name="Wing R.A."/>
        </authorList>
    </citation>
    <scope>NUCLEOTIDE SEQUENCE [LARGE SCALE GENOMIC DNA]</scope>
</reference>